<evidence type="ECO:0000259" key="1">
    <source>
        <dbReference type="PROSITE" id="PS51186"/>
    </source>
</evidence>
<reference evidence="2 3" key="1">
    <citation type="submission" date="2020-10" db="EMBL/GenBank/DDBJ databases">
        <title>Phylogeny of dyella-like bacteria.</title>
        <authorList>
            <person name="Fu J."/>
        </authorList>
    </citation>
    <scope>NUCLEOTIDE SEQUENCE [LARGE SCALE GENOMIC DNA]</scope>
    <source>
        <strain evidence="2 3">DHOB09</strain>
    </source>
</reference>
<dbReference type="Pfam" id="PF13302">
    <property type="entry name" value="Acetyltransf_3"/>
    <property type="match status" value="1"/>
</dbReference>
<dbReference type="Gene3D" id="3.40.630.30">
    <property type="match status" value="1"/>
</dbReference>
<dbReference type="InterPro" id="IPR051531">
    <property type="entry name" value="N-acetyltransferase"/>
</dbReference>
<dbReference type="RefSeq" id="WP_188800874.1">
    <property type="nucleotide sequence ID" value="NZ_BMIZ01000003.1"/>
</dbReference>
<evidence type="ECO:0000313" key="2">
    <source>
        <dbReference type="EMBL" id="QRN52176.1"/>
    </source>
</evidence>
<accession>A0ABX7GP98</accession>
<dbReference type="PROSITE" id="PS51186">
    <property type="entry name" value="GNAT"/>
    <property type="match status" value="1"/>
</dbReference>
<organism evidence="2 3">
    <name type="scientific">Dyella caseinilytica</name>
    <dbReference type="NCBI Taxonomy" id="1849581"/>
    <lineage>
        <taxon>Bacteria</taxon>
        <taxon>Pseudomonadati</taxon>
        <taxon>Pseudomonadota</taxon>
        <taxon>Gammaproteobacteria</taxon>
        <taxon>Lysobacterales</taxon>
        <taxon>Rhodanobacteraceae</taxon>
        <taxon>Dyella</taxon>
    </lineage>
</organism>
<dbReference type="PANTHER" id="PTHR43792">
    <property type="entry name" value="GNAT FAMILY, PUTATIVE (AFU_ORTHOLOGUE AFUA_3G00765)-RELATED-RELATED"/>
    <property type="match status" value="1"/>
</dbReference>
<sequence>MELTTTRLRLDALRENDADMLFHYRSDPEVARYQGWRPVSRDEASDFIASQERASLDIPDSWLQFAIRLSTDGTLIGDLGLHIPAEADGSYEFGITIAPVHQGNGYAREAVQALLTWLFLTLDARRVHASIDPRNLASAALLRSLGMRQEAHFRESLKVGDEWVDDVIFALLAREWALTDTGR</sequence>
<protein>
    <submittedName>
        <fullName evidence="2">GNAT family N-acetyltransferase</fullName>
    </submittedName>
</protein>
<dbReference type="Proteomes" id="UP000663181">
    <property type="component" value="Chromosome"/>
</dbReference>
<proteinExistence type="predicted"/>
<dbReference type="EMBL" id="CP064030">
    <property type="protein sequence ID" value="QRN52176.1"/>
    <property type="molecule type" value="Genomic_DNA"/>
</dbReference>
<gene>
    <name evidence="2" type="ORF">ISN74_11775</name>
</gene>
<keyword evidence="3" id="KW-1185">Reference proteome</keyword>
<evidence type="ECO:0000313" key="3">
    <source>
        <dbReference type="Proteomes" id="UP000663181"/>
    </source>
</evidence>
<name>A0ABX7GP98_9GAMM</name>
<dbReference type="InterPro" id="IPR016181">
    <property type="entry name" value="Acyl_CoA_acyltransferase"/>
</dbReference>
<dbReference type="PANTHER" id="PTHR43792:SF1">
    <property type="entry name" value="N-ACETYLTRANSFERASE DOMAIN-CONTAINING PROTEIN"/>
    <property type="match status" value="1"/>
</dbReference>
<feature type="domain" description="N-acetyltransferase" evidence="1">
    <location>
        <begin position="8"/>
        <end position="174"/>
    </location>
</feature>
<dbReference type="SUPFAM" id="SSF55729">
    <property type="entry name" value="Acyl-CoA N-acyltransferases (Nat)"/>
    <property type="match status" value="1"/>
</dbReference>
<dbReference type="InterPro" id="IPR000182">
    <property type="entry name" value="GNAT_dom"/>
</dbReference>